<gene>
    <name evidence="1" type="ORF">QE152_g5726</name>
</gene>
<dbReference type="AlphaFoldDB" id="A0AAW1MLU4"/>
<accession>A0AAW1MLU4</accession>
<reference evidence="1 2" key="1">
    <citation type="journal article" date="2024" name="BMC Genomics">
        <title>De novo assembly and annotation of Popillia japonica's genome with initial clues to its potential as an invasive pest.</title>
        <authorList>
            <person name="Cucini C."/>
            <person name="Boschi S."/>
            <person name="Funari R."/>
            <person name="Cardaioli E."/>
            <person name="Iannotti N."/>
            <person name="Marturano G."/>
            <person name="Paoli F."/>
            <person name="Bruttini M."/>
            <person name="Carapelli A."/>
            <person name="Frati F."/>
            <person name="Nardi F."/>
        </authorList>
    </citation>
    <scope>NUCLEOTIDE SEQUENCE [LARGE SCALE GENOMIC DNA]</scope>
    <source>
        <strain evidence="1">DMR45628</strain>
    </source>
</reference>
<evidence type="ECO:0000313" key="1">
    <source>
        <dbReference type="EMBL" id="KAK9746883.1"/>
    </source>
</evidence>
<keyword evidence="2" id="KW-1185">Reference proteome</keyword>
<comment type="caution">
    <text evidence="1">The sequence shown here is derived from an EMBL/GenBank/DDBJ whole genome shotgun (WGS) entry which is preliminary data.</text>
</comment>
<name>A0AAW1MLU4_POPJA</name>
<evidence type="ECO:0000313" key="2">
    <source>
        <dbReference type="Proteomes" id="UP001458880"/>
    </source>
</evidence>
<dbReference type="EMBL" id="JASPKY010000036">
    <property type="protein sequence ID" value="KAK9746883.1"/>
    <property type="molecule type" value="Genomic_DNA"/>
</dbReference>
<proteinExistence type="predicted"/>
<sequence>MHVAVSLVILEGSSNILYIPNDSNKVTNSSDWFVISSRLTLKSPASVNTASGYKVKISFMASLKCPMNCAKLPKGDLYTAISIIFSSLK</sequence>
<organism evidence="1 2">
    <name type="scientific">Popillia japonica</name>
    <name type="common">Japanese beetle</name>
    <dbReference type="NCBI Taxonomy" id="7064"/>
    <lineage>
        <taxon>Eukaryota</taxon>
        <taxon>Metazoa</taxon>
        <taxon>Ecdysozoa</taxon>
        <taxon>Arthropoda</taxon>
        <taxon>Hexapoda</taxon>
        <taxon>Insecta</taxon>
        <taxon>Pterygota</taxon>
        <taxon>Neoptera</taxon>
        <taxon>Endopterygota</taxon>
        <taxon>Coleoptera</taxon>
        <taxon>Polyphaga</taxon>
        <taxon>Scarabaeiformia</taxon>
        <taxon>Scarabaeidae</taxon>
        <taxon>Rutelinae</taxon>
        <taxon>Popillia</taxon>
    </lineage>
</organism>
<protein>
    <submittedName>
        <fullName evidence="1">Uncharacterized protein</fullName>
    </submittedName>
</protein>
<dbReference type="Proteomes" id="UP001458880">
    <property type="component" value="Unassembled WGS sequence"/>
</dbReference>